<dbReference type="GO" id="GO:0000160">
    <property type="term" value="P:phosphorelay signal transduction system"/>
    <property type="evidence" value="ECO:0007669"/>
    <property type="project" value="InterPro"/>
</dbReference>
<dbReference type="PANTHER" id="PTHR44591:SF3">
    <property type="entry name" value="RESPONSE REGULATORY DOMAIN-CONTAINING PROTEIN"/>
    <property type="match status" value="1"/>
</dbReference>
<dbReference type="EMBL" id="QNQU01000001">
    <property type="protein sequence ID" value="RBQ11852.1"/>
    <property type="molecule type" value="Genomic_DNA"/>
</dbReference>
<dbReference type="Proteomes" id="UP000252081">
    <property type="component" value="Unassembled WGS sequence"/>
</dbReference>
<evidence type="ECO:0000313" key="5">
    <source>
        <dbReference type="Proteomes" id="UP000252081"/>
    </source>
</evidence>
<evidence type="ECO:0000259" key="3">
    <source>
        <dbReference type="PROSITE" id="PS50110"/>
    </source>
</evidence>
<dbReference type="InterPro" id="IPR050595">
    <property type="entry name" value="Bact_response_regulator"/>
</dbReference>
<dbReference type="PROSITE" id="PS50110">
    <property type="entry name" value="RESPONSE_REGULATORY"/>
    <property type="match status" value="1"/>
</dbReference>
<dbReference type="OrthoDB" id="767605at2"/>
<dbReference type="AlphaFoldDB" id="A0A366LFD7"/>
<dbReference type="SMART" id="SM00448">
    <property type="entry name" value="REC"/>
    <property type="match status" value="1"/>
</dbReference>
<accession>A0A366LFD7</accession>
<dbReference type="Pfam" id="PF00072">
    <property type="entry name" value="Response_reg"/>
    <property type="match status" value="1"/>
</dbReference>
<evidence type="ECO:0000313" key="4">
    <source>
        <dbReference type="EMBL" id="RBQ11852.1"/>
    </source>
</evidence>
<protein>
    <recommendedName>
        <fullName evidence="3">Response regulatory domain-containing protein</fullName>
    </recommendedName>
</protein>
<comment type="caution">
    <text evidence="2">Lacks conserved residue(s) required for the propagation of feature annotation.</text>
</comment>
<keyword evidence="5" id="KW-1185">Reference proteome</keyword>
<dbReference type="Gene3D" id="3.40.50.2300">
    <property type="match status" value="1"/>
</dbReference>
<dbReference type="SUPFAM" id="SSF52172">
    <property type="entry name" value="CheY-like"/>
    <property type="match status" value="1"/>
</dbReference>
<evidence type="ECO:0000256" key="2">
    <source>
        <dbReference type="PROSITE-ProRule" id="PRU00169"/>
    </source>
</evidence>
<feature type="domain" description="Response regulatory" evidence="3">
    <location>
        <begin position="3"/>
        <end position="116"/>
    </location>
</feature>
<reference evidence="4 5" key="1">
    <citation type="submission" date="2018-07" db="EMBL/GenBank/DDBJ databases">
        <title>A draft genome of a endophytic bacteria, a new species of Pedobacter.</title>
        <authorList>
            <person name="Zhang Z.D."/>
            <person name="Chen Z.J."/>
        </authorList>
    </citation>
    <scope>NUCLEOTIDE SEQUENCE [LARGE SCALE GENOMIC DNA]</scope>
    <source>
        <strain evidence="4 5">RS10</strain>
    </source>
</reference>
<evidence type="ECO:0000256" key="1">
    <source>
        <dbReference type="ARBA" id="ARBA00022553"/>
    </source>
</evidence>
<proteinExistence type="predicted"/>
<dbReference type="InterPro" id="IPR001789">
    <property type="entry name" value="Sig_transdc_resp-reg_receiver"/>
</dbReference>
<dbReference type="InterPro" id="IPR011006">
    <property type="entry name" value="CheY-like_superfamily"/>
</dbReference>
<organism evidence="4 5">
    <name type="scientific">Pedobacter miscanthi</name>
    <dbReference type="NCBI Taxonomy" id="2259170"/>
    <lineage>
        <taxon>Bacteria</taxon>
        <taxon>Pseudomonadati</taxon>
        <taxon>Bacteroidota</taxon>
        <taxon>Sphingobacteriia</taxon>
        <taxon>Sphingobacteriales</taxon>
        <taxon>Sphingobacteriaceae</taxon>
        <taxon>Pedobacter</taxon>
    </lineage>
</organism>
<sequence length="119" mass="13528">MKTILIIDPNLNLLEVLCHALEMEKYEAIGYSGHELELIKLIQNIAPSLILINLSLPSDKSIEWCGRMKSLYPNLPIIAMSCDESILKKKNLWLFDGNIGKPFDLASFYNLVERHIGKT</sequence>
<comment type="caution">
    <text evidence="4">The sequence shown here is derived from an EMBL/GenBank/DDBJ whole genome shotgun (WGS) entry which is preliminary data.</text>
</comment>
<dbReference type="PANTHER" id="PTHR44591">
    <property type="entry name" value="STRESS RESPONSE REGULATOR PROTEIN 1"/>
    <property type="match status" value="1"/>
</dbReference>
<gene>
    <name evidence="4" type="ORF">DRW42_00830</name>
</gene>
<dbReference type="RefSeq" id="WP_113946931.1">
    <property type="nucleotide sequence ID" value="NZ_QNQU01000001.1"/>
</dbReference>
<name>A0A366LFD7_9SPHI</name>
<dbReference type="CDD" id="cd00156">
    <property type="entry name" value="REC"/>
    <property type="match status" value="1"/>
</dbReference>
<keyword evidence="1" id="KW-0597">Phosphoprotein</keyword>